<reference evidence="1 2" key="1">
    <citation type="submission" date="2017-11" db="EMBL/GenBank/DDBJ databases">
        <title>Draft Genome Sequence of Sporolactobacillus inulinus NBRC 111894 Isolated from Koso, a Japanese Sugar-Vegetable Fermented Beverage.</title>
        <authorList>
            <person name="Chiou T.Y."/>
            <person name="Oshima K."/>
            <person name="Suda W."/>
            <person name="Hattori M."/>
            <person name="Takahashi T."/>
        </authorList>
    </citation>
    <scope>NUCLEOTIDE SEQUENCE [LARGE SCALE GENOMIC DNA]</scope>
    <source>
        <strain evidence="1 2">NBRC111894</strain>
    </source>
</reference>
<protein>
    <submittedName>
        <fullName evidence="1">Uncharacterized protein</fullName>
    </submittedName>
</protein>
<dbReference type="EMBL" id="BEXB01000012">
    <property type="protein sequence ID" value="GAY76224.1"/>
    <property type="molecule type" value="Genomic_DNA"/>
</dbReference>
<name>A0A4Y1ZB54_9BACL</name>
<sequence length="43" mass="4979">MLQFSFYLEYDGRRTVSTYDAPTEVIRANGLLEALSLLPKREN</sequence>
<dbReference type="AlphaFoldDB" id="A0A4Y1ZB54"/>
<dbReference type="Proteomes" id="UP000319716">
    <property type="component" value="Unassembled WGS sequence"/>
</dbReference>
<accession>A0A4Y1ZB54</accession>
<gene>
    <name evidence="1" type="ORF">NBRC111894_1778</name>
</gene>
<proteinExistence type="predicted"/>
<comment type="caution">
    <text evidence="1">The sequence shown here is derived from an EMBL/GenBank/DDBJ whole genome shotgun (WGS) entry which is preliminary data.</text>
</comment>
<evidence type="ECO:0000313" key="1">
    <source>
        <dbReference type="EMBL" id="GAY76224.1"/>
    </source>
</evidence>
<evidence type="ECO:0000313" key="2">
    <source>
        <dbReference type="Proteomes" id="UP000319716"/>
    </source>
</evidence>
<dbReference type="RefSeq" id="WP_262392573.1">
    <property type="nucleotide sequence ID" value="NZ_BEXB01000012.1"/>
</dbReference>
<organism evidence="1 2">
    <name type="scientific">Sporolactobacillus inulinus</name>
    <dbReference type="NCBI Taxonomy" id="2078"/>
    <lineage>
        <taxon>Bacteria</taxon>
        <taxon>Bacillati</taxon>
        <taxon>Bacillota</taxon>
        <taxon>Bacilli</taxon>
        <taxon>Bacillales</taxon>
        <taxon>Sporolactobacillaceae</taxon>
        <taxon>Sporolactobacillus</taxon>
    </lineage>
</organism>